<evidence type="ECO:0000313" key="1">
    <source>
        <dbReference type="EMBL" id="CAB3384964.1"/>
    </source>
</evidence>
<feature type="non-terminal residue" evidence="1">
    <location>
        <position position="1"/>
    </location>
</feature>
<evidence type="ECO:0000313" key="2">
    <source>
        <dbReference type="Proteomes" id="UP000494165"/>
    </source>
</evidence>
<protein>
    <submittedName>
        <fullName evidence="1">Uncharacterized protein</fullName>
    </submittedName>
</protein>
<dbReference type="Proteomes" id="UP000494165">
    <property type="component" value="Unassembled WGS sequence"/>
</dbReference>
<gene>
    <name evidence="1" type="ORF">CLODIP_2_CD09561</name>
</gene>
<dbReference type="EMBL" id="CADEPI010000382">
    <property type="protein sequence ID" value="CAB3384964.1"/>
    <property type="molecule type" value="Genomic_DNA"/>
</dbReference>
<dbReference type="AlphaFoldDB" id="A0A8S1DW71"/>
<sequence>IITLHSKPDGRLSNRERLISVNFLLNCVCRHSHTPTR</sequence>
<proteinExistence type="predicted"/>
<name>A0A8S1DW71_9INSE</name>
<organism evidence="1 2">
    <name type="scientific">Cloeon dipterum</name>
    <dbReference type="NCBI Taxonomy" id="197152"/>
    <lineage>
        <taxon>Eukaryota</taxon>
        <taxon>Metazoa</taxon>
        <taxon>Ecdysozoa</taxon>
        <taxon>Arthropoda</taxon>
        <taxon>Hexapoda</taxon>
        <taxon>Insecta</taxon>
        <taxon>Pterygota</taxon>
        <taxon>Palaeoptera</taxon>
        <taxon>Ephemeroptera</taxon>
        <taxon>Pisciforma</taxon>
        <taxon>Baetidae</taxon>
        <taxon>Cloeon</taxon>
    </lineage>
</organism>
<keyword evidence="2" id="KW-1185">Reference proteome</keyword>
<comment type="caution">
    <text evidence="1">The sequence shown here is derived from an EMBL/GenBank/DDBJ whole genome shotgun (WGS) entry which is preliminary data.</text>
</comment>
<accession>A0A8S1DW71</accession>
<reference evidence="1 2" key="1">
    <citation type="submission" date="2020-04" db="EMBL/GenBank/DDBJ databases">
        <authorList>
            <person name="Alioto T."/>
            <person name="Alioto T."/>
            <person name="Gomez Garrido J."/>
        </authorList>
    </citation>
    <scope>NUCLEOTIDE SEQUENCE [LARGE SCALE GENOMIC DNA]</scope>
</reference>